<dbReference type="Pfam" id="PF19915">
    <property type="entry name" value="bpX0"/>
    <property type="match status" value="1"/>
</dbReference>
<dbReference type="Pfam" id="PF00542">
    <property type="entry name" value="Ribosomal_L12"/>
    <property type="match status" value="1"/>
</dbReference>
<evidence type="ECO:0000313" key="5">
    <source>
        <dbReference type="Proteomes" id="UP000028715"/>
    </source>
</evidence>
<dbReference type="STRING" id="362418.IW19_07825"/>
<dbReference type="InterPro" id="IPR013823">
    <property type="entry name" value="Ribosomal_bL12_C"/>
</dbReference>
<protein>
    <submittedName>
        <fullName evidence="4">Uncharacterized protein</fullName>
    </submittedName>
</protein>
<feature type="domain" description="MoxR-vWA-beta-propeller ternary system" evidence="2">
    <location>
        <begin position="36"/>
        <end position="199"/>
    </location>
</feature>
<evidence type="ECO:0000259" key="2">
    <source>
        <dbReference type="Pfam" id="PF19915"/>
    </source>
</evidence>
<dbReference type="eggNOG" id="COG0222">
    <property type="taxonomic scope" value="Bacteria"/>
</dbReference>
<proteinExistence type="predicted"/>
<dbReference type="InterPro" id="IPR045553">
    <property type="entry name" value="bpX1"/>
</dbReference>
<dbReference type="Pfam" id="PF19917">
    <property type="entry name" value="bpX1"/>
    <property type="match status" value="1"/>
</dbReference>
<feature type="domain" description="MoxR-vWA-beta-propeller ternary system" evidence="3">
    <location>
        <begin position="766"/>
        <end position="842"/>
    </location>
</feature>
<dbReference type="RefSeq" id="WP_035682837.1">
    <property type="nucleotide sequence ID" value="NZ_JPRL01000001.1"/>
</dbReference>
<comment type="caution">
    <text evidence="4">The sequence shown here is derived from an EMBL/GenBank/DDBJ whole genome shotgun (WGS) entry which is preliminary data.</text>
</comment>
<feature type="domain" description="Large ribosomal subunit protein bL12 C-terminal" evidence="1">
    <location>
        <begin position="698"/>
        <end position="762"/>
    </location>
</feature>
<dbReference type="OrthoDB" id="780958at2"/>
<dbReference type="EMBL" id="JPRL01000001">
    <property type="protein sequence ID" value="KFF05431.1"/>
    <property type="molecule type" value="Genomic_DNA"/>
</dbReference>
<dbReference type="SUPFAM" id="SSF54736">
    <property type="entry name" value="ClpS-like"/>
    <property type="match status" value="1"/>
</dbReference>
<reference evidence="4 5" key="1">
    <citation type="submission" date="2014-07" db="EMBL/GenBank/DDBJ databases">
        <title>Genome of Flavobacterium reichenbachii LMG 25512.</title>
        <authorList>
            <person name="Stropko S.J."/>
            <person name="Pipes S.E."/>
            <person name="Newman J.D."/>
        </authorList>
    </citation>
    <scope>NUCLEOTIDE SEQUENCE [LARGE SCALE GENOMIC DNA]</scope>
    <source>
        <strain evidence="4 5">LMG 25512</strain>
    </source>
</reference>
<name>A0A085ZLW7_9FLAO</name>
<accession>A0A085ZLW7</accession>
<organism evidence="4 5">
    <name type="scientific">Flavobacterium reichenbachii</name>
    <dbReference type="NCBI Taxonomy" id="362418"/>
    <lineage>
        <taxon>Bacteria</taxon>
        <taxon>Pseudomonadati</taxon>
        <taxon>Bacteroidota</taxon>
        <taxon>Flavobacteriia</taxon>
        <taxon>Flavobacteriales</taxon>
        <taxon>Flavobacteriaceae</taxon>
        <taxon>Flavobacterium</taxon>
    </lineage>
</organism>
<dbReference type="Gene3D" id="3.30.1390.10">
    <property type="match status" value="1"/>
</dbReference>
<dbReference type="Proteomes" id="UP000028715">
    <property type="component" value="Unassembled WGS sequence"/>
</dbReference>
<gene>
    <name evidence="4" type="ORF">IW19_07825</name>
</gene>
<evidence type="ECO:0000259" key="3">
    <source>
        <dbReference type="Pfam" id="PF19917"/>
    </source>
</evidence>
<dbReference type="InterPro" id="IPR045554">
    <property type="entry name" value="bpX0"/>
</dbReference>
<dbReference type="GO" id="GO:0003735">
    <property type="term" value="F:structural constituent of ribosome"/>
    <property type="evidence" value="ECO:0007669"/>
    <property type="project" value="InterPro"/>
</dbReference>
<dbReference type="GO" id="GO:0006412">
    <property type="term" value="P:translation"/>
    <property type="evidence" value="ECO:0007669"/>
    <property type="project" value="InterPro"/>
</dbReference>
<dbReference type="InterPro" id="IPR014719">
    <property type="entry name" value="Ribosomal_bL12_C/ClpS-like"/>
</dbReference>
<evidence type="ECO:0000313" key="4">
    <source>
        <dbReference type="EMBL" id="KFF05431.1"/>
    </source>
</evidence>
<keyword evidence="5" id="KW-1185">Reference proteome</keyword>
<sequence>MEFQRYFQSYHNYFWEWDNQLFSEDEVFEAIVIPNGKTIAYEKYVFEILEFLSDDSLPPFGSLLLAVIATNHESGDALEMVNQIVNQIVGTKLSSENTPADNSFKGAGAFAFLKILSSLPEEYKTGEKRLRLFQTIFHGSHKRVASDKAKKILEEYKQRRHHLVRASVKDDFNAANFVKDFRTIALLLVKFPTVQSIIEAMENLPDQEIQKQLSDDVFEVQSSDTPGDFIEELIKEEKTFQVGSLVKRIWSGLNIPLHHNMPSAQPLGGISDLTNKGDFDKLVISEFANDDDVFMSRIANNEALYIQREVPPEADKFRRTLLIDTTLINWGNPKILAFASAIAIASHPKTDIECEIFVVGHTYQKIDLENVDQVINALSELSGKLCCSEGLDLFFSENQINPKQQEVFLISSDESLKLQLMQKAMSDYFNSIKYVFVTKVGGSISIFKNQNKGRKLLQQIIMPLDELWKKNTVKKENNVNVIIDNSIPLLFPAERDYTTIFNDSNNHYLYSGGNLFMFHKEGFQKGFKKTASNLPYKNGEFAIRSNSKGELLLLNYDYKSRIISIVNLATNQSQGHKVFSDGDEYTKLSFFEYQHQFYLTNNFDFWKVAHNCYIEFDFDNELVKAFDEKFAKKSAFVRNYKGNNLSKYTLIKRLESVSLVNNQFEINNFKLDVTTHLGFRKAGRYRSDQIMELKPRVNLVLKNTGGQPVSIINLIKENTNKTLAEAKSIVDENQGLILENALPEDAQKLKIIIENMGAICYIETKCFESGDGSRILIKDGILVFESSDKQLPVFYIPFVTAIMTAMVSDTEFAGNDYFISEEHSQESIDKALFYTKYIKPFILNMQPWN</sequence>
<dbReference type="eggNOG" id="COG2425">
    <property type="taxonomic scope" value="Bacteria"/>
</dbReference>
<evidence type="ECO:0000259" key="1">
    <source>
        <dbReference type="Pfam" id="PF00542"/>
    </source>
</evidence>
<dbReference type="AlphaFoldDB" id="A0A085ZLW7"/>